<keyword evidence="2" id="KW-1185">Reference proteome</keyword>
<dbReference type="Proteomes" id="UP000677918">
    <property type="component" value="Unassembled WGS sequence"/>
</dbReference>
<dbReference type="EMBL" id="BOVK01000040">
    <property type="protein sequence ID" value="GIQ70100.1"/>
    <property type="molecule type" value="Genomic_DNA"/>
</dbReference>
<name>A0A8J4M3H2_9BACL</name>
<comment type="caution">
    <text evidence="1">The sequence shown here is derived from an EMBL/GenBank/DDBJ whole genome shotgun (WGS) entry which is preliminary data.</text>
</comment>
<dbReference type="AlphaFoldDB" id="A0A8J4M3H2"/>
<dbReference type="RefSeq" id="WP_213412877.1">
    <property type="nucleotide sequence ID" value="NZ_BOVK01000040.1"/>
</dbReference>
<reference evidence="1" key="1">
    <citation type="submission" date="2021-04" db="EMBL/GenBank/DDBJ databases">
        <title>Draft genome sequence of Xylanibacillus composti strain K13.</title>
        <authorList>
            <person name="Uke A."/>
            <person name="Chhe C."/>
            <person name="Baramee S."/>
            <person name="Kosugi A."/>
        </authorList>
    </citation>
    <scope>NUCLEOTIDE SEQUENCE</scope>
    <source>
        <strain evidence="1">K13</strain>
    </source>
</reference>
<gene>
    <name evidence="1" type="ORF">XYCOK13_29240</name>
</gene>
<evidence type="ECO:0000313" key="2">
    <source>
        <dbReference type="Proteomes" id="UP000677918"/>
    </source>
</evidence>
<evidence type="ECO:0000313" key="1">
    <source>
        <dbReference type="EMBL" id="GIQ70100.1"/>
    </source>
</evidence>
<proteinExistence type="predicted"/>
<accession>A0A8J4M3H2</accession>
<evidence type="ECO:0008006" key="3">
    <source>
        <dbReference type="Google" id="ProtNLM"/>
    </source>
</evidence>
<protein>
    <recommendedName>
        <fullName evidence="3">Aspartyl-phosphate phosphatase Spo0E family protein</fullName>
    </recommendedName>
</protein>
<organism evidence="1 2">
    <name type="scientific">Xylanibacillus composti</name>
    <dbReference type="NCBI Taxonomy" id="1572762"/>
    <lineage>
        <taxon>Bacteria</taxon>
        <taxon>Bacillati</taxon>
        <taxon>Bacillota</taxon>
        <taxon>Bacilli</taxon>
        <taxon>Bacillales</taxon>
        <taxon>Paenibacillaceae</taxon>
        <taxon>Xylanibacillus</taxon>
    </lineage>
</organism>
<sequence length="61" mass="7235">MSRLLRILEEERRKLNKLGEESLERFIALSDNPEIQEQSRKLDKLVLLHNSMKTKRSKSAQ</sequence>